<evidence type="ECO:0000256" key="9">
    <source>
        <dbReference type="RuleBase" id="RU361153"/>
    </source>
</evidence>
<comment type="catalytic activity">
    <reaction evidence="1">
        <text>Random hydrolysis of (1-&gt;4)-beta-D-mannosidic linkages in mannans, galactomannans and glucomannans.</text>
        <dbReference type="EC" id="3.2.1.78"/>
    </reaction>
</comment>
<dbReference type="GO" id="GO:0005576">
    <property type="term" value="C:extracellular region"/>
    <property type="evidence" value="ECO:0007669"/>
    <property type="project" value="UniProtKB-SubCell"/>
</dbReference>
<evidence type="ECO:0000256" key="7">
    <source>
        <dbReference type="ARBA" id="ARBA00022801"/>
    </source>
</evidence>
<dbReference type="Pfam" id="PF00150">
    <property type="entry name" value="Cellulase"/>
    <property type="match status" value="1"/>
</dbReference>
<dbReference type="EC" id="3.2.1.78" evidence="4"/>
<dbReference type="InterPro" id="IPR001547">
    <property type="entry name" value="Glyco_hydro_5"/>
</dbReference>
<dbReference type="Gene3D" id="3.20.20.80">
    <property type="entry name" value="Glycosidases"/>
    <property type="match status" value="1"/>
</dbReference>
<evidence type="ECO:0000313" key="13">
    <source>
        <dbReference type="Proteomes" id="UP000027222"/>
    </source>
</evidence>
<keyword evidence="13" id="KW-1185">Reference proteome</keyword>
<keyword evidence="8 9" id="KW-0326">Glycosidase</keyword>
<dbReference type="InterPro" id="IPR035971">
    <property type="entry name" value="CBD_sf"/>
</dbReference>
<dbReference type="PROSITE" id="PS51164">
    <property type="entry name" value="CBM1_2"/>
    <property type="match status" value="1"/>
</dbReference>
<reference evidence="13" key="1">
    <citation type="journal article" date="2014" name="Proc. Natl. Acad. Sci. U.S.A.">
        <title>Extensive sampling of basidiomycete genomes demonstrates inadequacy of the white-rot/brown-rot paradigm for wood decay fungi.</title>
        <authorList>
            <person name="Riley R."/>
            <person name="Salamov A.A."/>
            <person name="Brown D.W."/>
            <person name="Nagy L.G."/>
            <person name="Floudas D."/>
            <person name="Held B.W."/>
            <person name="Levasseur A."/>
            <person name="Lombard V."/>
            <person name="Morin E."/>
            <person name="Otillar R."/>
            <person name="Lindquist E.A."/>
            <person name="Sun H."/>
            <person name="LaButti K.M."/>
            <person name="Schmutz J."/>
            <person name="Jabbour D."/>
            <person name="Luo H."/>
            <person name="Baker S.E."/>
            <person name="Pisabarro A.G."/>
            <person name="Walton J.D."/>
            <person name="Blanchette R.A."/>
            <person name="Henrissat B."/>
            <person name="Martin F."/>
            <person name="Cullen D."/>
            <person name="Hibbett D.S."/>
            <person name="Grigoriev I.V."/>
        </authorList>
    </citation>
    <scope>NUCLEOTIDE SEQUENCE [LARGE SCALE GENOMIC DNA]</scope>
    <source>
        <strain evidence="13">CBS 339.88</strain>
    </source>
</reference>
<dbReference type="SUPFAM" id="SSF51445">
    <property type="entry name" value="(Trans)glycosidases"/>
    <property type="match status" value="1"/>
</dbReference>
<dbReference type="EMBL" id="KL142408">
    <property type="protein sequence ID" value="KDR68366.1"/>
    <property type="molecule type" value="Genomic_DNA"/>
</dbReference>
<keyword evidence="7 9" id="KW-0378">Hydrolase</keyword>
<evidence type="ECO:0000256" key="2">
    <source>
        <dbReference type="ARBA" id="ARBA00004613"/>
    </source>
</evidence>
<feature type="domain" description="CBM1" evidence="11">
    <location>
        <begin position="18"/>
        <end position="54"/>
    </location>
</feature>
<evidence type="ECO:0000256" key="10">
    <source>
        <dbReference type="SAM" id="SignalP"/>
    </source>
</evidence>
<dbReference type="Proteomes" id="UP000027222">
    <property type="component" value="Unassembled WGS sequence"/>
</dbReference>
<accession>A0A067SBW4</accession>
<dbReference type="SMART" id="SM00236">
    <property type="entry name" value="fCBD"/>
    <property type="match status" value="1"/>
</dbReference>
<feature type="signal peptide" evidence="10">
    <location>
        <begin position="1"/>
        <end position="19"/>
    </location>
</feature>
<evidence type="ECO:0000313" key="12">
    <source>
        <dbReference type="EMBL" id="KDR68366.1"/>
    </source>
</evidence>
<dbReference type="GO" id="GO:0016985">
    <property type="term" value="F:mannan endo-1,4-beta-mannosidase activity"/>
    <property type="evidence" value="ECO:0007669"/>
    <property type="project" value="UniProtKB-EC"/>
</dbReference>
<dbReference type="STRING" id="685588.A0A067SBW4"/>
<dbReference type="InterPro" id="IPR017853">
    <property type="entry name" value="GH"/>
</dbReference>
<keyword evidence="6 10" id="KW-0732">Signal</keyword>
<keyword evidence="5" id="KW-0964">Secreted</keyword>
<evidence type="ECO:0000259" key="11">
    <source>
        <dbReference type="PROSITE" id="PS51164"/>
    </source>
</evidence>
<comment type="similarity">
    <text evidence="3 9">Belongs to the glycosyl hydrolase 5 (cellulase A) family.</text>
</comment>
<dbReference type="PANTHER" id="PTHR31451:SF39">
    <property type="entry name" value="MANNAN ENDO-1,4-BETA-MANNOSIDASE 1"/>
    <property type="match status" value="1"/>
</dbReference>
<dbReference type="PANTHER" id="PTHR31451">
    <property type="match status" value="1"/>
</dbReference>
<dbReference type="InterPro" id="IPR045053">
    <property type="entry name" value="MAN-like"/>
</dbReference>
<dbReference type="OrthoDB" id="428177at2759"/>
<evidence type="ECO:0000256" key="4">
    <source>
        <dbReference type="ARBA" id="ARBA00012706"/>
    </source>
</evidence>
<evidence type="ECO:0000256" key="1">
    <source>
        <dbReference type="ARBA" id="ARBA00001678"/>
    </source>
</evidence>
<sequence>MRIEAAFVVLAVLARQALATPLFGQCGGTDFTGATACVAGSTCTASNENYSHYNADVADIANRAPAAATGFVRASGTGFTLNGKPFFFGGTNALSSTDLNSLFSQMNSAGLHVLRIFAWSDVVGSSSDALQTWSGSTNTPNAAAFAKHMDPIVNAAVANNIRLVVPMIGNWGPSISLYIQQIVGSSGTHDTFYSNAKIVAAYKKYISFFVNRYKTSPGIFAWELMNEPRCTGDDNRGASSACNTALITNWAKQISSYIKSLDSNHMVTMGDEGWFTAADGFGSTYPYQGGEGIDWTNNLKISTIDYGTIHLYPGSWGQTTSWGNTWISQHMTKAKSINKPVVLEEFGTASSGRQAVVQGWLNTALSSGFAGFQYWQFVASFPSGYKSPDDGNGISTSEATFSTVKSAAASMNAKN</sequence>
<dbReference type="HOGENOM" id="CLU_031603_4_1_1"/>
<evidence type="ECO:0000256" key="3">
    <source>
        <dbReference type="ARBA" id="ARBA00005641"/>
    </source>
</evidence>
<protein>
    <recommendedName>
        <fullName evidence="4">mannan endo-1,4-beta-mannosidase</fullName>
        <ecNumber evidence="4">3.2.1.78</ecNumber>
    </recommendedName>
</protein>
<dbReference type="SUPFAM" id="SSF57180">
    <property type="entry name" value="Cellulose-binding domain"/>
    <property type="match status" value="1"/>
</dbReference>
<evidence type="ECO:0000256" key="8">
    <source>
        <dbReference type="ARBA" id="ARBA00023295"/>
    </source>
</evidence>
<evidence type="ECO:0000256" key="5">
    <source>
        <dbReference type="ARBA" id="ARBA00022525"/>
    </source>
</evidence>
<dbReference type="InterPro" id="IPR000254">
    <property type="entry name" value="CBD"/>
</dbReference>
<dbReference type="GO" id="GO:0030248">
    <property type="term" value="F:cellulose binding"/>
    <property type="evidence" value="ECO:0007669"/>
    <property type="project" value="InterPro"/>
</dbReference>
<name>A0A067SBW4_GALM3</name>
<gene>
    <name evidence="12" type="ORF">GALMADRAFT_231330</name>
</gene>
<dbReference type="GO" id="GO:0046355">
    <property type="term" value="P:mannan catabolic process"/>
    <property type="evidence" value="ECO:0007669"/>
    <property type="project" value="UniProtKB-ARBA"/>
</dbReference>
<evidence type="ECO:0000256" key="6">
    <source>
        <dbReference type="ARBA" id="ARBA00022729"/>
    </source>
</evidence>
<comment type="subcellular location">
    <subcellularLocation>
        <location evidence="2">Secreted</location>
    </subcellularLocation>
</comment>
<proteinExistence type="inferred from homology"/>
<feature type="chain" id="PRO_5001645684" description="mannan endo-1,4-beta-mannosidase" evidence="10">
    <location>
        <begin position="20"/>
        <end position="415"/>
    </location>
</feature>
<dbReference type="Pfam" id="PF00734">
    <property type="entry name" value="CBM_1"/>
    <property type="match status" value="1"/>
</dbReference>
<organism evidence="12 13">
    <name type="scientific">Galerina marginata (strain CBS 339.88)</name>
    <dbReference type="NCBI Taxonomy" id="685588"/>
    <lineage>
        <taxon>Eukaryota</taxon>
        <taxon>Fungi</taxon>
        <taxon>Dikarya</taxon>
        <taxon>Basidiomycota</taxon>
        <taxon>Agaricomycotina</taxon>
        <taxon>Agaricomycetes</taxon>
        <taxon>Agaricomycetidae</taxon>
        <taxon>Agaricales</taxon>
        <taxon>Agaricineae</taxon>
        <taxon>Strophariaceae</taxon>
        <taxon>Galerina</taxon>
    </lineage>
</organism>
<dbReference type="AlphaFoldDB" id="A0A067SBW4"/>